<dbReference type="EMBL" id="BMAT01002816">
    <property type="protein sequence ID" value="GFS14881.1"/>
    <property type="molecule type" value="Genomic_DNA"/>
</dbReference>
<gene>
    <name evidence="1" type="ORF">ElyMa_001435500</name>
</gene>
<reference evidence="1 2" key="1">
    <citation type="journal article" date="2021" name="Elife">
        <title>Chloroplast acquisition without the gene transfer in kleptoplastic sea slugs, Plakobranchus ocellatus.</title>
        <authorList>
            <person name="Maeda T."/>
            <person name="Takahashi S."/>
            <person name="Yoshida T."/>
            <person name="Shimamura S."/>
            <person name="Takaki Y."/>
            <person name="Nagai Y."/>
            <person name="Toyoda A."/>
            <person name="Suzuki Y."/>
            <person name="Arimoto A."/>
            <person name="Ishii H."/>
            <person name="Satoh N."/>
            <person name="Nishiyama T."/>
            <person name="Hasebe M."/>
            <person name="Maruyama T."/>
            <person name="Minagawa J."/>
            <person name="Obokata J."/>
            <person name="Shigenobu S."/>
        </authorList>
    </citation>
    <scope>NUCLEOTIDE SEQUENCE [LARGE SCALE GENOMIC DNA]</scope>
</reference>
<dbReference type="AlphaFoldDB" id="A0AAV4IXL1"/>
<name>A0AAV4IXL1_9GAST</name>
<proteinExistence type="predicted"/>
<evidence type="ECO:0000313" key="1">
    <source>
        <dbReference type="EMBL" id="GFS14881.1"/>
    </source>
</evidence>
<comment type="caution">
    <text evidence="1">The sequence shown here is derived from an EMBL/GenBank/DDBJ whole genome shotgun (WGS) entry which is preliminary data.</text>
</comment>
<evidence type="ECO:0000313" key="2">
    <source>
        <dbReference type="Proteomes" id="UP000762676"/>
    </source>
</evidence>
<keyword evidence="2" id="KW-1185">Reference proteome</keyword>
<protein>
    <submittedName>
        <fullName evidence="1">Uncharacterized protein</fullName>
    </submittedName>
</protein>
<accession>A0AAV4IXL1</accession>
<dbReference type="Proteomes" id="UP000762676">
    <property type="component" value="Unassembled WGS sequence"/>
</dbReference>
<sequence>MANATPAVLKDLKAKCVILHAKSAGLERIAHKHAASIVVGKTKIATQSMANAPMVVFVDLKETCVKRHAPTILGV</sequence>
<organism evidence="1 2">
    <name type="scientific">Elysia marginata</name>
    <dbReference type="NCBI Taxonomy" id="1093978"/>
    <lineage>
        <taxon>Eukaryota</taxon>
        <taxon>Metazoa</taxon>
        <taxon>Spiralia</taxon>
        <taxon>Lophotrochozoa</taxon>
        <taxon>Mollusca</taxon>
        <taxon>Gastropoda</taxon>
        <taxon>Heterobranchia</taxon>
        <taxon>Euthyneura</taxon>
        <taxon>Panpulmonata</taxon>
        <taxon>Sacoglossa</taxon>
        <taxon>Placobranchoidea</taxon>
        <taxon>Plakobranchidae</taxon>
        <taxon>Elysia</taxon>
    </lineage>
</organism>